<dbReference type="PROSITE" id="PS50002">
    <property type="entry name" value="SH3"/>
    <property type="match status" value="1"/>
</dbReference>
<dbReference type="CDD" id="cd03568">
    <property type="entry name" value="VHS_STAM"/>
    <property type="match status" value="1"/>
</dbReference>
<dbReference type="InterPro" id="IPR050670">
    <property type="entry name" value="STAM"/>
</dbReference>
<evidence type="ECO:0000256" key="5">
    <source>
        <dbReference type="PROSITE-ProRule" id="PRU00192"/>
    </source>
</evidence>
<feature type="domain" description="VHS" evidence="7">
    <location>
        <begin position="20"/>
        <end position="148"/>
    </location>
</feature>
<evidence type="ECO:0000259" key="6">
    <source>
        <dbReference type="PROSITE" id="PS50002"/>
    </source>
</evidence>
<evidence type="ECO:0000256" key="2">
    <source>
        <dbReference type="ARBA" id="ARBA00009666"/>
    </source>
</evidence>
<gene>
    <name evidence="8" type="primary">Stam</name>
    <name evidence="8" type="ORF">g.10411</name>
</gene>
<keyword evidence="3 5" id="KW-0728">SH3 domain</keyword>
<dbReference type="GO" id="GO:0043130">
    <property type="term" value="F:ubiquitin binding"/>
    <property type="evidence" value="ECO:0007669"/>
    <property type="project" value="InterPro"/>
</dbReference>
<name>A0A6G1S9A8_9ACAR</name>
<feature type="domain" description="SH3" evidence="6">
    <location>
        <begin position="224"/>
        <end position="283"/>
    </location>
</feature>
<dbReference type="EMBL" id="GGYP01002207">
    <property type="protein sequence ID" value="MDE46978.1"/>
    <property type="molecule type" value="Transcribed_RNA"/>
</dbReference>
<keyword evidence="4" id="KW-0967">Endosome</keyword>
<dbReference type="PRINTS" id="PR00452">
    <property type="entry name" value="SH3DOMAIN"/>
</dbReference>
<dbReference type="AlphaFoldDB" id="A0A6G1S9A8"/>
<dbReference type="InterPro" id="IPR001452">
    <property type="entry name" value="SH3_domain"/>
</dbReference>
<dbReference type="GO" id="GO:0033565">
    <property type="term" value="C:ESCRT-0 complex"/>
    <property type="evidence" value="ECO:0007669"/>
    <property type="project" value="TreeGrafter"/>
</dbReference>
<dbReference type="Gene3D" id="1.25.40.90">
    <property type="match status" value="1"/>
</dbReference>
<sequence length="388" mass="43860">MVFEMPIFGQSQFDKLAEKATNETNVAEDWQSILECCDYLSAQQSRPLDCLRSIMKRMSHPHPNVSIQAIILLDACVSNCGKKFHLEVASREFLAEARKLIEKGHPRVVERFKLMIKKWSENEFKSDPELSMIPSFYAQLKKEGFNFTDPTKPQLPKDPNVVISDQEEEDIIKALELSMKDIRGGGGGGGPSNNSSMYPDIDTSIPNNPVSTVPADASRETSKKVSFKVRALYDFEAAEENELTFKAGDLITVSDDRDENWWTGSNQRGEGLFPANFVTKDLDTPIEDSTTTQKSVQFNDQVRVKFLEEEVTEVDEGKIDRLLHLIHEADPTGVTPDSDELVMLEDQCGRMGVLIDKELERLDRIQVALNTANRQLTDSMKEFLYLNQ</sequence>
<proteinExistence type="inferred from homology"/>
<dbReference type="SMART" id="SM00326">
    <property type="entry name" value="SH3"/>
    <property type="match status" value="1"/>
</dbReference>
<accession>A0A6G1S9A8</accession>
<evidence type="ECO:0000256" key="3">
    <source>
        <dbReference type="ARBA" id="ARBA00022443"/>
    </source>
</evidence>
<dbReference type="SUPFAM" id="SSF48464">
    <property type="entry name" value="ENTH/VHS domain"/>
    <property type="match status" value="1"/>
</dbReference>
<dbReference type="GO" id="GO:0035091">
    <property type="term" value="F:phosphatidylinositol binding"/>
    <property type="evidence" value="ECO:0007669"/>
    <property type="project" value="InterPro"/>
</dbReference>
<dbReference type="SMART" id="SM00288">
    <property type="entry name" value="VHS"/>
    <property type="match status" value="1"/>
</dbReference>
<dbReference type="Gene3D" id="1.20.5.1940">
    <property type="match status" value="1"/>
</dbReference>
<dbReference type="FunFam" id="2.30.30.40:FF:000072">
    <property type="entry name" value="Unconventional Myosin IB"/>
    <property type="match status" value="1"/>
</dbReference>
<evidence type="ECO:0000313" key="8">
    <source>
        <dbReference type="EMBL" id="MDE46978.1"/>
    </source>
</evidence>
<dbReference type="SUPFAM" id="SSF50044">
    <property type="entry name" value="SH3-domain"/>
    <property type="match status" value="1"/>
</dbReference>
<evidence type="ECO:0000256" key="4">
    <source>
        <dbReference type="ARBA" id="ARBA00022753"/>
    </source>
</evidence>
<dbReference type="GO" id="GO:0043328">
    <property type="term" value="P:protein transport to vacuole involved in ubiquitin-dependent protein catabolic process via the multivesicular body sorting pathway"/>
    <property type="evidence" value="ECO:0007669"/>
    <property type="project" value="TreeGrafter"/>
</dbReference>
<dbReference type="InterPro" id="IPR002014">
    <property type="entry name" value="VHS_dom"/>
</dbReference>
<dbReference type="PROSITE" id="PS50179">
    <property type="entry name" value="VHS"/>
    <property type="match status" value="1"/>
</dbReference>
<dbReference type="PANTHER" id="PTHR45929">
    <property type="entry name" value="JAK PATHWAY SIGNAL TRANSDUCTION ADAPTOR MOLECULE"/>
    <property type="match status" value="1"/>
</dbReference>
<organism evidence="8">
    <name type="scientific">Aceria tosichella</name>
    <name type="common">wheat curl mite</name>
    <dbReference type="NCBI Taxonomy" id="561515"/>
    <lineage>
        <taxon>Eukaryota</taxon>
        <taxon>Metazoa</taxon>
        <taxon>Ecdysozoa</taxon>
        <taxon>Arthropoda</taxon>
        <taxon>Chelicerata</taxon>
        <taxon>Arachnida</taxon>
        <taxon>Acari</taxon>
        <taxon>Acariformes</taxon>
        <taxon>Trombidiformes</taxon>
        <taxon>Prostigmata</taxon>
        <taxon>Eupodina</taxon>
        <taxon>Eriophyoidea</taxon>
        <taxon>Eriophyidae</taxon>
        <taxon>Eriophyinae</taxon>
        <taxon>Aceriini</taxon>
        <taxon>Aceria</taxon>
    </lineage>
</organism>
<reference evidence="8" key="1">
    <citation type="submission" date="2018-10" db="EMBL/GenBank/DDBJ databases">
        <title>Transcriptome assembly of Aceria tosichella (Wheat curl mite) Type 2.</title>
        <authorList>
            <person name="Scully E.D."/>
            <person name="Geib S.M."/>
            <person name="Palmer N.A."/>
            <person name="Gupta A.K."/>
            <person name="Sarath G."/>
            <person name="Tatineni S."/>
        </authorList>
    </citation>
    <scope>NUCLEOTIDE SEQUENCE</scope>
    <source>
        <strain evidence="8">LincolnNE</strain>
    </source>
</reference>
<dbReference type="InterPro" id="IPR036028">
    <property type="entry name" value="SH3-like_dom_sf"/>
</dbReference>
<comment type="similarity">
    <text evidence="2">Belongs to the STAM family.</text>
</comment>
<dbReference type="PANTHER" id="PTHR45929:SF3">
    <property type="entry name" value="JAK PATHWAY SIGNAL TRANSDUCTION ADAPTOR MOLECULE"/>
    <property type="match status" value="1"/>
</dbReference>
<dbReference type="Pfam" id="PF00018">
    <property type="entry name" value="SH3_1"/>
    <property type="match status" value="1"/>
</dbReference>
<dbReference type="InterPro" id="IPR008942">
    <property type="entry name" value="ENTH_VHS"/>
</dbReference>
<evidence type="ECO:0000259" key="7">
    <source>
        <dbReference type="PROSITE" id="PS50179"/>
    </source>
</evidence>
<dbReference type="Pfam" id="PF00790">
    <property type="entry name" value="VHS"/>
    <property type="match status" value="1"/>
</dbReference>
<comment type="subcellular location">
    <subcellularLocation>
        <location evidence="1">Endosome</location>
    </subcellularLocation>
</comment>
<protein>
    <submittedName>
        <fullName evidence="8">Signal transducing adapter molecule 1</fullName>
    </submittedName>
</protein>
<dbReference type="Gene3D" id="2.30.30.40">
    <property type="entry name" value="SH3 Domains"/>
    <property type="match status" value="1"/>
</dbReference>
<dbReference type="CDD" id="cd11820">
    <property type="entry name" value="SH3_STAM"/>
    <property type="match status" value="1"/>
</dbReference>
<evidence type="ECO:0000256" key="1">
    <source>
        <dbReference type="ARBA" id="ARBA00004177"/>
    </source>
</evidence>